<evidence type="ECO:0000313" key="3">
    <source>
        <dbReference type="Proteomes" id="UP000342300"/>
    </source>
</evidence>
<reference evidence="2 3" key="1">
    <citation type="submission" date="2017-09" db="EMBL/GenBank/DDBJ databases">
        <title>Metagenomic Analysis Reveals Denitrifying Candidatus Accumulibacter and Flanking Population as a Source of N2O.</title>
        <authorList>
            <person name="Gao H."/>
            <person name="Mao Y."/>
            <person name="Zhao X."/>
            <person name="Liu W.-T."/>
            <person name="Zhang T."/>
            <person name="Wells G."/>
        </authorList>
    </citation>
    <scope>NUCLEOTIDE SEQUENCE [LARGE SCALE GENOMIC DNA]</scope>
    <source>
        <strain evidence="2">CANDO_2_IC</strain>
    </source>
</reference>
<sequence>MNNGGGVDRSREQLSSTWARQVVEAIPIPMFVIDAEHRVVHWNRACEKLTGVSQDSVLGTTRAWSAFYQNARPVIADLALNGSRLEDLERYYAGKYR</sequence>
<dbReference type="InterPro" id="IPR035965">
    <property type="entry name" value="PAS-like_dom_sf"/>
</dbReference>
<dbReference type="Pfam" id="PF00989">
    <property type="entry name" value="PAS"/>
    <property type="match status" value="1"/>
</dbReference>
<dbReference type="EMBL" id="PDHS01000315">
    <property type="protein sequence ID" value="MQM31405.1"/>
    <property type="molecule type" value="Genomic_DNA"/>
</dbReference>
<dbReference type="GO" id="GO:0006355">
    <property type="term" value="P:regulation of DNA-templated transcription"/>
    <property type="evidence" value="ECO:0007669"/>
    <property type="project" value="InterPro"/>
</dbReference>
<organism evidence="2 3">
    <name type="scientific">Candidatus Accumulibacter phosphatis</name>
    <dbReference type="NCBI Taxonomy" id="327160"/>
    <lineage>
        <taxon>Bacteria</taxon>
        <taxon>Pseudomonadati</taxon>
        <taxon>Pseudomonadota</taxon>
        <taxon>Betaproteobacteria</taxon>
        <taxon>Candidatus Accumulibacter</taxon>
    </lineage>
</organism>
<dbReference type="CDD" id="cd00130">
    <property type="entry name" value="PAS"/>
    <property type="match status" value="1"/>
</dbReference>
<evidence type="ECO:0000313" key="2">
    <source>
        <dbReference type="EMBL" id="MQM31405.1"/>
    </source>
</evidence>
<proteinExistence type="predicted"/>
<dbReference type="PROSITE" id="PS50112">
    <property type="entry name" value="PAS"/>
    <property type="match status" value="1"/>
</dbReference>
<gene>
    <name evidence="2" type="ORF">CRU78_13140</name>
</gene>
<dbReference type="AlphaFoldDB" id="A0A6A7RV44"/>
<dbReference type="InterPro" id="IPR013767">
    <property type="entry name" value="PAS_fold"/>
</dbReference>
<protein>
    <recommendedName>
        <fullName evidence="1">PAS domain-containing protein</fullName>
    </recommendedName>
</protein>
<feature type="non-terminal residue" evidence="2">
    <location>
        <position position="97"/>
    </location>
</feature>
<dbReference type="InterPro" id="IPR000014">
    <property type="entry name" value="PAS"/>
</dbReference>
<dbReference type="SUPFAM" id="SSF55785">
    <property type="entry name" value="PYP-like sensor domain (PAS domain)"/>
    <property type="match status" value="1"/>
</dbReference>
<name>A0A6A7RV44_9PROT</name>
<evidence type="ECO:0000259" key="1">
    <source>
        <dbReference type="PROSITE" id="PS50112"/>
    </source>
</evidence>
<accession>A0A6A7RV44</accession>
<dbReference type="Gene3D" id="3.30.450.20">
    <property type="entry name" value="PAS domain"/>
    <property type="match status" value="1"/>
</dbReference>
<dbReference type="SMART" id="SM00091">
    <property type="entry name" value="PAS"/>
    <property type="match status" value="1"/>
</dbReference>
<feature type="domain" description="PAS" evidence="1">
    <location>
        <begin position="15"/>
        <end position="59"/>
    </location>
</feature>
<dbReference type="NCBIfam" id="TIGR00229">
    <property type="entry name" value="sensory_box"/>
    <property type="match status" value="1"/>
</dbReference>
<dbReference type="Proteomes" id="UP000342300">
    <property type="component" value="Unassembled WGS sequence"/>
</dbReference>
<comment type="caution">
    <text evidence="2">The sequence shown here is derived from an EMBL/GenBank/DDBJ whole genome shotgun (WGS) entry which is preliminary data.</text>
</comment>